<comment type="caution">
    <text evidence="4">The sequence shown here is derived from an EMBL/GenBank/DDBJ whole genome shotgun (WGS) entry which is preliminary data.</text>
</comment>
<proteinExistence type="predicted"/>
<dbReference type="PANTHER" id="PTHR24198">
    <property type="entry name" value="ANKYRIN REPEAT AND PROTEIN KINASE DOMAIN-CONTAINING PROTEIN"/>
    <property type="match status" value="1"/>
</dbReference>
<protein>
    <submittedName>
        <fullName evidence="4">Uncharacterized protein</fullName>
    </submittedName>
</protein>
<dbReference type="EMBL" id="PVWQ01000004">
    <property type="protein sequence ID" value="RDW83668.1"/>
    <property type="molecule type" value="Genomic_DNA"/>
</dbReference>
<evidence type="ECO:0000256" key="2">
    <source>
        <dbReference type="ARBA" id="ARBA00023043"/>
    </source>
</evidence>
<evidence type="ECO:0000313" key="5">
    <source>
        <dbReference type="Proteomes" id="UP000256690"/>
    </source>
</evidence>
<reference evidence="4 5" key="1">
    <citation type="journal article" date="2018" name="IMA Fungus">
        <title>IMA Genome-F 9: Draft genome sequence of Annulohypoxylon stygium, Aspergillus mulundensis, Berkeleyomyces basicola (syn. Thielaviopsis basicola), Ceratocystis smalleyi, two Cercospora beticola strains, Coleophoma cylindrospora, Fusarium fracticaudum, Phialophora cf. hyalina, and Morchella septimelata.</title>
        <authorList>
            <person name="Wingfield B.D."/>
            <person name="Bills G.F."/>
            <person name="Dong Y."/>
            <person name="Huang W."/>
            <person name="Nel W.J."/>
            <person name="Swalarsk-Parry B.S."/>
            <person name="Vaghefi N."/>
            <person name="Wilken P.M."/>
            <person name="An Z."/>
            <person name="de Beer Z.W."/>
            <person name="De Vos L."/>
            <person name="Chen L."/>
            <person name="Duong T.A."/>
            <person name="Gao Y."/>
            <person name="Hammerbacher A."/>
            <person name="Kikkert J.R."/>
            <person name="Li Y."/>
            <person name="Li H."/>
            <person name="Li K."/>
            <person name="Li Q."/>
            <person name="Liu X."/>
            <person name="Ma X."/>
            <person name="Naidoo K."/>
            <person name="Pethybridge S.J."/>
            <person name="Sun J."/>
            <person name="Steenkamp E.T."/>
            <person name="van der Nest M.A."/>
            <person name="van Wyk S."/>
            <person name="Wingfield M.J."/>
            <person name="Xiong C."/>
            <person name="Yue Q."/>
            <person name="Zhang X."/>
        </authorList>
    </citation>
    <scope>NUCLEOTIDE SEQUENCE [LARGE SCALE GENOMIC DNA]</scope>
    <source>
        <strain evidence="4 5">DSM 5745</strain>
    </source>
</reference>
<dbReference type="PROSITE" id="PS50088">
    <property type="entry name" value="ANK_REPEAT"/>
    <property type="match status" value="1"/>
</dbReference>
<dbReference type="Proteomes" id="UP000256690">
    <property type="component" value="Unassembled WGS sequence"/>
</dbReference>
<dbReference type="AlphaFoldDB" id="A0A3D8SD32"/>
<dbReference type="InterPro" id="IPR002110">
    <property type="entry name" value="Ankyrin_rpt"/>
</dbReference>
<sequence length="352" mass="39701">MVTKLPLEIQLEIAEYLMPEYQLCYLRAFPHLARLFGPRQFKPKGEFMDNILHTITALGGEDMHRRYHWSNIKRQLELRPRLALDTAIFTDLIACKSANLHIQNKFNDTPLMNAISASSLTFAKLILDKDPSGINLTDQEGRAALHRAVEAESTAGLALLLAQPGVDPNMVMDKYRNRTPLIQCLWRYFYKGAELLIAHRNIDLNHAAGDGDTALIMAARHGQDDLVRRILDRADVKVNVNDEGNKGYTALDHAIVGNHAGIVDMLLGTDGIRPRWDSRDGDDWRRNPLYVAARAGAVNALERLLKCEHARVHATNFSGRDLAYYDIRNPRCRRLLLDHGALPIDSGQDEQT</sequence>
<organism evidence="4 5">
    <name type="scientific">Aspergillus mulundensis</name>
    <dbReference type="NCBI Taxonomy" id="1810919"/>
    <lineage>
        <taxon>Eukaryota</taxon>
        <taxon>Fungi</taxon>
        <taxon>Dikarya</taxon>
        <taxon>Ascomycota</taxon>
        <taxon>Pezizomycotina</taxon>
        <taxon>Eurotiomycetes</taxon>
        <taxon>Eurotiomycetidae</taxon>
        <taxon>Eurotiales</taxon>
        <taxon>Aspergillaceae</taxon>
        <taxon>Aspergillus</taxon>
        <taxon>Aspergillus subgen. Nidulantes</taxon>
    </lineage>
</organism>
<evidence type="ECO:0000256" key="3">
    <source>
        <dbReference type="PROSITE-ProRule" id="PRU00023"/>
    </source>
</evidence>
<dbReference type="RefSeq" id="XP_026605006.1">
    <property type="nucleotide sequence ID" value="XM_026746010.1"/>
</dbReference>
<accession>A0A3D8SD32</accession>
<dbReference type="SMART" id="SM00248">
    <property type="entry name" value="ANK"/>
    <property type="match status" value="6"/>
</dbReference>
<evidence type="ECO:0000313" key="4">
    <source>
        <dbReference type="EMBL" id="RDW83668.1"/>
    </source>
</evidence>
<dbReference type="InterPro" id="IPR036770">
    <property type="entry name" value="Ankyrin_rpt-contain_sf"/>
</dbReference>
<dbReference type="OrthoDB" id="5135691at2759"/>
<dbReference type="SUPFAM" id="SSF48403">
    <property type="entry name" value="Ankyrin repeat"/>
    <property type="match status" value="1"/>
</dbReference>
<dbReference type="Gene3D" id="1.25.40.20">
    <property type="entry name" value="Ankyrin repeat-containing domain"/>
    <property type="match status" value="1"/>
</dbReference>
<name>A0A3D8SD32_9EURO</name>
<feature type="repeat" description="ANK" evidence="3">
    <location>
        <begin position="210"/>
        <end position="243"/>
    </location>
</feature>
<dbReference type="GeneID" id="38114364"/>
<dbReference type="Pfam" id="PF12796">
    <property type="entry name" value="Ank_2"/>
    <property type="match status" value="2"/>
</dbReference>
<evidence type="ECO:0000256" key="1">
    <source>
        <dbReference type="ARBA" id="ARBA00022737"/>
    </source>
</evidence>
<dbReference type="PANTHER" id="PTHR24198:SF165">
    <property type="entry name" value="ANKYRIN REPEAT-CONTAINING PROTEIN-RELATED"/>
    <property type="match status" value="1"/>
</dbReference>
<keyword evidence="1" id="KW-0677">Repeat</keyword>
<keyword evidence="2 3" id="KW-0040">ANK repeat</keyword>
<gene>
    <name evidence="4" type="ORF">DSM5745_03994</name>
</gene>
<dbReference type="STRING" id="1810919.A0A3D8SD32"/>
<keyword evidence="5" id="KW-1185">Reference proteome</keyword>